<dbReference type="STRING" id="121845.A0A3Q0J019"/>
<keyword evidence="7" id="KW-1185">Reference proteome</keyword>
<dbReference type="GO" id="GO:0005634">
    <property type="term" value="C:nucleus"/>
    <property type="evidence" value="ECO:0007669"/>
    <property type="project" value="UniProtKB-SubCell"/>
</dbReference>
<dbReference type="GeneID" id="103510132"/>
<evidence type="ECO:0000313" key="8">
    <source>
        <dbReference type="RefSeq" id="XP_026680065.1"/>
    </source>
</evidence>
<evidence type="ECO:0000256" key="1">
    <source>
        <dbReference type="ARBA" id="ARBA00005562"/>
    </source>
</evidence>
<dbReference type="AlphaFoldDB" id="A0A3Q0J019"/>
<dbReference type="PROSITE" id="PS50061">
    <property type="entry name" value="ETS_DOMAIN_3"/>
    <property type="match status" value="1"/>
</dbReference>
<dbReference type="SUPFAM" id="SSF46785">
    <property type="entry name" value="Winged helix' DNA-binding domain"/>
    <property type="match status" value="1"/>
</dbReference>
<keyword evidence="3" id="KW-0539">Nucleus</keyword>
<organism evidence="7 8">
    <name type="scientific">Diaphorina citri</name>
    <name type="common">Asian citrus psyllid</name>
    <dbReference type="NCBI Taxonomy" id="121845"/>
    <lineage>
        <taxon>Eukaryota</taxon>
        <taxon>Metazoa</taxon>
        <taxon>Ecdysozoa</taxon>
        <taxon>Arthropoda</taxon>
        <taxon>Hexapoda</taxon>
        <taxon>Insecta</taxon>
        <taxon>Pterygota</taxon>
        <taxon>Neoptera</taxon>
        <taxon>Paraneoptera</taxon>
        <taxon>Hemiptera</taxon>
        <taxon>Sternorrhyncha</taxon>
        <taxon>Psylloidea</taxon>
        <taxon>Psyllidae</taxon>
        <taxon>Diaphorininae</taxon>
        <taxon>Diaphorina</taxon>
    </lineage>
</organism>
<feature type="compositionally biased region" description="Polar residues" evidence="4">
    <location>
        <begin position="163"/>
        <end position="182"/>
    </location>
</feature>
<comment type="similarity">
    <text evidence="1 3">Belongs to the ETS family.</text>
</comment>
<feature type="chain" id="PRO_5018034904" evidence="5">
    <location>
        <begin position="18"/>
        <end position="382"/>
    </location>
</feature>
<protein>
    <submittedName>
        <fullName evidence="8">ETS-like protein pointed</fullName>
    </submittedName>
</protein>
<reference evidence="8" key="1">
    <citation type="submission" date="2025-08" db="UniProtKB">
        <authorList>
            <consortium name="RefSeq"/>
        </authorList>
    </citation>
    <scope>IDENTIFICATION</scope>
</reference>
<dbReference type="GO" id="GO:0043565">
    <property type="term" value="F:sequence-specific DNA binding"/>
    <property type="evidence" value="ECO:0007669"/>
    <property type="project" value="InterPro"/>
</dbReference>
<name>A0A3Q0J019_DIACI</name>
<dbReference type="Proteomes" id="UP000079169">
    <property type="component" value="Unplaced"/>
</dbReference>
<feature type="non-terminal residue" evidence="8">
    <location>
        <position position="1"/>
    </location>
</feature>
<dbReference type="InterPro" id="IPR036390">
    <property type="entry name" value="WH_DNA-bd_sf"/>
</dbReference>
<proteinExistence type="inferred from homology"/>
<gene>
    <name evidence="8" type="primary">LOC103510132</name>
</gene>
<feature type="compositionally biased region" description="Polar residues" evidence="4">
    <location>
        <begin position="244"/>
        <end position="253"/>
    </location>
</feature>
<dbReference type="PANTHER" id="PTHR11849:SF289">
    <property type="entry name" value="ETS-LIKE PROTEIN POINTED"/>
    <property type="match status" value="1"/>
</dbReference>
<feature type="domain" description="ETS" evidence="6">
    <location>
        <begin position="323"/>
        <end position="382"/>
    </location>
</feature>
<dbReference type="SMART" id="SM00413">
    <property type="entry name" value="ETS"/>
    <property type="match status" value="1"/>
</dbReference>
<feature type="region of interest" description="Disordered" evidence="4">
    <location>
        <begin position="60"/>
        <end position="115"/>
    </location>
</feature>
<feature type="region of interest" description="Disordered" evidence="4">
    <location>
        <begin position="137"/>
        <end position="185"/>
    </location>
</feature>
<dbReference type="Gene3D" id="1.10.10.10">
    <property type="entry name" value="Winged helix-like DNA-binding domain superfamily/Winged helix DNA-binding domain"/>
    <property type="match status" value="1"/>
</dbReference>
<feature type="compositionally biased region" description="Low complexity" evidence="4">
    <location>
        <begin position="137"/>
        <end position="160"/>
    </location>
</feature>
<evidence type="ECO:0000259" key="6">
    <source>
        <dbReference type="PROSITE" id="PS50061"/>
    </source>
</evidence>
<dbReference type="GO" id="GO:0000981">
    <property type="term" value="F:DNA-binding transcription factor activity, RNA polymerase II-specific"/>
    <property type="evidence" value="ECO:0007669"/>
    <property type="project" value="TreeGrafter"/>
</dbReference>
<evidence type="ECO:0000256" key="3">
    <source>
        <dbReference type="RuleBase" id="RU004019"/>
    </source>
</evidence>
<keyword evidence="2 3" id="KW-0238">DNA-binding</keyword>
<sequence length="382" mass="42234">VPFLFLVVNCLCSSLFSLLIDTLSDSLIAEVEREKCIESSGHLYDSDVCVPDLSDLLGYQNQNDTKHSRPGTPSSNFHPDDGYNHQLRSPICGSEDTGQDSGTPPPPTSQPNSFVHLRNSPYQQIKEENFNQLVDSSLSSHSLPNNNNNNTSSGGSTSDPPVYSNNYDPDSEYQSLEGTHYTSPHGYLESSPEFYATGPPPNLLDIKYHQNAQYKSQYKNYARTGRYYSYQDNYSDGYSSPYDNTGGFQTVPNGTAAPTGPSEAGGPPAWPSPDVQFLPTGRGEAPSYYYSSFSDSKPPYVQPASMLAGYSGSGPCFTGSGPIQLWQFLLELLTDKTCQAFISWTGDGWEFKLTDPDEVARRWGIRKNKPKMNYEKLSRGLR</sequence>
<dbReference type="InterPro" id="IPR000418">
    <property type="entry name" value="Ets_dom"/>
</dbReference>
<dbReference type="RefSeq" id="XP_026680065.1">
    <property type="nucleotide sequence ID" value="XM_026824264.1"/>
</dbReference>
<evidence type="ECO:0000313" key="7">
    <source>
        <dbReference type="Proteomes" id="UP000079169"/>
    </source>
</evidence>
<dbReference type="PaxDb" id="121845-A0A3Q0J019"/>
<dbReference type="PRINTS" id="PR00454">
    <property type="entry name" value="ETSDOMAIN"/>
</dbReference>
<feature type="signal peptide" evidence="5">
    <location>
        <begin position="1"/>
        <end position="17"/>
    </location>
</feature>
<dbReference type="InterPro" id="IPR036388">
    <property type="entry name" value="WH-like_DNA-bd_sf"/>
</dbReference>
<dbReference type="PANTHER" id="PTHR11849">
    <property type="entry name" value="ETS"/>
    <property type="match status" value="1"/>
</dbReference>
<evidence type="ECO:0000256" key="4">
    <source>
        <dbReference type="SAM" id="MobiDB-lite"/>
    </source>
</evidence>
<dbReference type="Pfam" id="PF00178">
    <property type="entry name" value="Ets"/>
    <property type="match status" value="1"/>
</dbReference>
<keyword evidence="5" id="KW-0732">Signal</keyword>
<dbReference type="KEGG" id="dci:103510132"/>
<dbReference type="CTD" id="42757"/>
<accession>A0A3Q0J019</accession>
<feature type="region of interest" description="Disordered" evidence="4">
    <location>
        <begin position="244"/>
        <end position="268"/>
    </location>
</feature>
<dbReference type="InterPro" id="IPR046328">
    <property type="entry name" value="ETS_fam"/>
</dbReference>
<comment type="subcellular location">
    <subcellularLocation>
        <location evidence="3">Nucleus</location>
    </subcellularLocation>
</comment>
<evidence type="ECO:0000256" key="5">
    <source>
        <dbReference type="SAM" id="SignalP"/>
    </source>
</evidence>
<dbReference type="PROSITE" id="PS00345">
    <property type="entry name" value="ETS_DOMAIN_1"/>
    <property type="match status" value="1"/>
</dbReference>
<evidence type="ECO:0000256" key="2">
    <source>
        <dbReference type="ARBA" id="ARBA00023125"/>
    </source>
</evidence>
<dbReference type="GO" id="GO:0030154">
    <property type="term" value="P:cell differentiation"/>
    <property type="evidence" value="ECO:0007669"/>
    <property type="project" value="TreeGrafter"/>
</dbReference>